<reference evidence="2" key="1">
    <citation type="journal article" date="2012" name="PLoS Genet.">
        <title>Comparative analysis of the genomes of two field isolates of the rice blast fungus Magnaporthe oryzae.</title>
        <authorList>
            <person name="Xue M."/>
            <person name="Yang J."/>
            <person name="Li Z."/>
            <person name="Hu S."/>
            <person name="Yao N."/>
            <person name="Dean R.A."/>
            <person name="Zhao W."/>
            <person name="Shen M."/>
            <person name="Zhang H."/>
            <person name="Li C."/>
            <person name="Liu L."/>
            <person name="Cao L."/>
            <person name="Xu X."/>
            <person name="Xing Y."/>
            <person name="Hsiang T."/>
            <person name="Zhang Z."/>
            <person name="Xu J.R."/>
            <person name="Peng Y.L."/>
        </authorList>
    </citation>
    <scope>NUCLEOTIDE SEQUENCE</scope>
    <source>
        <strain evidence="2">Y34</strain>
    </source>
</reference>
<name>A0AA97NUX2_PYRO3</name>
<dbReference type="InterPro" id="IPR053267">
    <property type="entry name" value="Verrucosidin_biosynth-assoc"/>
</dbReference>
<sequence length="283" mass="31771">MSSRSGISPTGQQQFPGKPGPGIGSSRGEVDFSFGGFRGTSMPFHSPQQHLPQHQDRTGTPSPAMPYCTLTPYIRRLVAMGLDSEGMLHGFFGDDWKLGVGPFHEVERRNYLFASKSANWLRVKASYDMDGGQYIPYIKPLQNATEAEIKSADNSWSEWLLMQDWMVGPRAPTDMEDIGFGGQPQQRRQSHHHHGQQRDEGDLNKYPNATLGCIIAILPARRRNRQVTDRISTIPDFIRGGLMIGPEIVARFYGQGSSSRLRKKAQDCMGRRQSFSKERLSSR</sequence>
<dbReference type="EMBL" id="JH793479">
    <property type="protein sequence ID" value="ELQ36808.1"/>
    <property type="molecule type" value="Genomic_DNA"/>
</dbReference>
<dbReference type="Proteomes" id="UP000011086">
    <property type="component" value="Unassembled WGS sequence"/>
</dbReference>
<evidence type="ECO:0000256" key="1">
    <source>
        <dbReference type="SAM" id="MobiDB-lite"/>
    </source>
</evidence>
<evidence type="ECO:0000313" key="2">
    <source>
        <dbReference type="EMBL" id="ELQ36808.1"/>
    </source>
</evidence>
<feature type="region of interest" description="Disordered" evidence="1">
    <location>
        <begin position="1"/>
        <end position="29"/>
    </location>
</feature>
<gene>
    <name evidence="2" type="ORF">OOU_Y34scaffold00636g1</name>
</gene>
<accession>A0AA97NUX2</accession>
<feature type="compositionally biased region" description="Polar residues" evidence="1">
    <location>
        <begin position="1"/>
        <end position="10"/>
    </location>
</feature>
<dbReference type="AlphaFoldDB" id="A0AA97NUX2"/>
<feature type="region of interest" description="Disordered" evidence="1">
    <location>
        <begin position="43"/>
        <end position="64"/>
    </location>
</feature>
<organism evidence="2">
    <name type="scientific">Pyricularia oryzae (strain Y34)</name>
    <name type="common">Rice blast fungus</name>
    <name type="synonym">Magnaporthe oryzae</name>
    <dbReference type="NCBI Taxonomy" id="1143189"/>
    <lineage>
        <taxon>Eukaryota</taxon>
        <taxon>Fungi</taxon>
        <taxon>Dikarya</taxon>
        <taxon>Ascomycota</taxon>
        <taxon>Pezizomycotina</taxon>
        <taxon>Sordariomycetes</taxon>
        <taxon>Sordariomycetidae</taxon>
        <taxon>Magnaporthales</taxon>
        <taxon>Pyriculariaceae</taxon>
        <taxon>Pyricularia</taxon>
    </lineage>
</organism>
<proteinExistence type="predicted"/>
<dbReference type="PANTHER" id="PTHR42087">
    <property type="entry name" value="ILP IS AN APOPTOSIS INHIBITOR"/>
    <property type="match status" value="1"/>
</dbReference>
<dbReference type="PANTHER" id="PTHR42087:SF1">
    <property type="entry name" value="ILP IS AN APOPTOSIS INHIBITOR"/>
    <property type="match status" value="1"/>
</dbReference>
<protein>
    <submittedName>
        <fullName evidence="2">Uncharacterized protein</fullName>
    </submittedName>
</protein>
<feature type="region of interest" description="Disordered" evidence="1">
    <location>
        <begin position="264"/>
        <end position="283"/>
    </location>
</feature>
<feature type="region of interest" description="Disordered" evidence="1">
    <location>
        <begin position="173"/>
        <end position="205"/>
    </location>
</feature>